<dbReference type="InterPro" id="IPR004095">
    <property type="entry name" value="TGS"/>
</dbReference>
<keyword evidence="9" id="KW-1185">Reference proteome</keyword>
<dbReference type="Proteomes" id="UP000019591">
    <property type="component" value="Chromosome"/>
</dbReference>
<dbReference type="SUPFAM" id="SSF55021">
    <property type="entry name" value="ACT-like"/>
    <property type="match status" value="1"/>
</dbReference>
<reference evidence="8 9" key="1">
    <citation type="journal article" date="2014" name="Genome Announc.">
        <title>Complete Genome Sequence of Amino Acid-Utilizing Eubacterium acidaminophilum al-2 (DSM 3953).</title>
        <authorList>
            <person name="Poehlein A."/>
            <person name="Andreesen J.R."/>
            <person name="Daniel R."/>
        </authorList>
    </citation>
    <scope>NUCLEOTIDE SEQUENCE [LARGE SCALE GENOMIC DNA]</scope>
    <source>
        <strain evidence="8 9">DSM 3953</strain>
    </source>
</reference>
<dbReference type="OrthoDB" id="9805041at2"/>
<dbReference type="InterPro" id="IPR004811">
    <property type="entry name" value="RelA/Spo_fam"/>
</dbReference>
<comment type="function">
    <text evidence="4">In eubacteria ppGpp (guanosine 3'-diphosphate 5'-diphosphate) is a mediator of the stringent response that coordinates a variety of cellular activities in response to changes in nutritional abundance.</text>
</comment>
<dbReference type="Pfam" id="PF19296">
    <property type="entry name" value="RelA_AH_RIS"/>
    <property type="match status" value="1"/>
</dbReference>
<dbReference type="SMART" id="SM00954">
    <property type="entry name" value="RelA_SpoT"/>
    <property type="match status" value="1"/>
</dbReference>
<evidence type="ECO:0000259" key="6">
    <source>
        <dbReference type="PROSITE" id="PS51831"/>
    </source>
</evidence>
<dbReference type="InterPro" id="IPR002912">
    <property type="entry name" value="ACT_dom"/>
</dbReference>
<dbReference type="Pfam" id="PF02824">
    <property type="entry name" value="TGS"/>
    <property type="match status" value="1"/>
</dbReference>
<dbReference type="CDD" id="cd00077">
    <property type="entry name" value="HDc"/>
    <property type="match status" value="1"/>
</dbReference>
<dbReference type="PROSITE" id="PS51671">
    <property type="entry name" value="ACT"/>
    <property type="match status" value="1"/>
</dbReference>
<dbReference type="PROSITE" id="PS51880">
    <property type="entry name" value="TGS"/>
    <property type="match status" value="1"/>
</dbReference>
<dbReference type="InterPro" id="IPR045865">
    <property type="entry name" value="ACT-like_dom_sf"/>
</dbReference>
<dbReference type="PATRIC" id="fig|1286171.3.peg.926"/>
<evidence type="ECO:0000256" key="4">
    <source>
        <dbReference type="RuleBase" id="RU003847"/>
    </source>
</evidence>
<dbReference type="InterPro" id="IPR012676">
    <property type="entry name" value="TGS-like"/>
</dbReference>
<evidence type="ECO:0000256" key="3">
    <source>
        <dbReference type="ARBA" id="ARBA00048244"/>
    </source>
</evidence>
<dbReference type="CDD" id="cd05399">
    <property type="entry name" value="NT_Rel-Spo_like"/>
    <property type="match status" value="1"/>
</dbReference>
<dbReference type="SUPFAM" id="SSF109604">
    <property type="entry name" value="HD-domain/PDEase-like"/>
    <property type="match status" value="1"/>
</dbReference>
<dbReference type="UniPathway" id="UPA00908">
    <property type="reaction ID" value="UER00884"/>
</dbReference>
<dbReference type="RefSeq" id="WP_025435287.1">
    <property type="nucleotide sequence ID" value="NZ_CP007452.1"/>
</dbReference>
<dbReference type="Pfam" id="PF13328">
    <property type="entry name" value="HD_4"/>
    <property type="match status" value="1"/>
</dbReference>
<dbReference type="SUPFAM" id="SSF81271">
    <property type="entry name" value="TGS-like"/>
    <property type="match status" value="1"/>
</dbReference>
<protein>
    <recommendedName>
        <fullName evidence="2">GTP diphosphokinase</fullName>
        <ecNumber evidence="2">2.7.6.5</ecNumber>
    </recommendedName>
</protein>
<dbReference type="Pfam" id="PF13291">
    <property type="entry name" value="ACT_4"/>
    <property type="match status" value="1"/>
</dbReference>
<dbReference type="InterPro" id="IPR012675">
    <property type="entry name" value="Beta-grasp_dom_sf"/>
</dbReference>
<dbReference type="HOGENOM" id="CLU_012300_3_0_9"/>
<dbReference type="Gene3D" id="3.30.70.260">
    <property type="match status" value="1"/>
</dbReference>
<evidence type="ECO:0000259" key="7">
    <source>
        <dbReference type="PROSITE" id="PS51880"/>
    </source>
</evidence>
<dbReference type="PANTHER" id="PTHR21262">
    <property type="entry name" value="GUANOSINE-3',5'-BIS DIPHOSPHATE 3'-PYROPHOSPHOHYDROLASE"/>
    <property type="match status" value="1"/>
</dbReference>
<organism evidence="8 9">
    <name type="scientific">Peptoclostridium acidaminophilum DSM 3953</name>
    <dbReference type="NCBI Taxonomy" id="1286171"/>
    <lineage>
        <taxon>Bacteria</taxon>
        <taxon>Bacillati</taxon>
        <taxon>Bacillota</taxon>
        <taxon>Clostridia</taxon>
        <taxon>Peptostreptococcales</taxon>
        <taxon>Peptoclostridiaceae</taxon>
        <taxon>Peptoclostridium</taxon>
    </lineage>
</organism>
<dbReference type="Pfam" id="PF04607">
    <property type="entry name" value="RelA_SpoT"/>
    <property type="match status" value="1"/>
</dbReference>
<dbReference type="NCBIfam" id="TIGR00691">
    <property type="entry name" value="spoT_relA"/>
    <property type="match status" value="1"/>
</dbReference>
<dbReference type="eggNOG" id="COG0317">
    <property type="taxonomic scope" value="Bacteria"/>
</dbReference>
<comment type="similarity">
    <text evidence="4">Belongs to the relA/spoT family.</text>
</comment>
<sequence>MLENLLLSIEQYSPESNLELIIKAYNLAESAHVGQYRKSGEKYFIHPVSVAKILVELQLDTVTVAAGLLHDVIEDTKYTYEDLSNIFGQEIADLVDGVTKLGKIEYKSKEETQAENIRKMFIAMAKDIRVVLIKLADRLHNMRTLNYMSESKAQEKARETIEIYAPIANRLGMSKIKFELEDTALRYLDPEGYYELVDKVAKKKKEREEYIHQVIEMLREHIDELDVDFEISGRAKHFYSIYRKMHYQGKNFEQIYDLTGVRVIVNSIKDCYAVLGVVHTIWKPLPGRFKDYIAMPKPNMYQSLHTSVVGLDGGPLEIQIRTFEMNKTAELGIAAHWKYKEGKSGADKSDLDKKLSWLRQMMELQDDLNDPREFMEALKIDLFTNQVFVFSPKGDVIELPAGSTPIDFAYKVHTDVGNRCIGAKVDGRMVPLDYKLKNGNIVHVVTSGHSTGPSRDWLNVAKSTQAKNKIRQWFRKANRTENIEKGKELFDRELKRNGITQTEGLKHKYVASVMKKFNYANEDEMYAAVGYGGITPAQIIGKLKIEMEKDSVKDESKRDSEILERMQEKQEKEREQQPREKGRGQGVIVKGVGNILVRFAKCCNPLPGDDIVGFITKGRGVSIHRSDCSSIDLSDPEISGRLLEVRWDLEKAASFEAEIKVKGVDRQGIISEITQMLAAEKISLNGINARTTKDGMLNMTIHLPIENKEQLKNVMNKIKNLSGVLDVFRVEN</sequence>
<proteinExistence type="inferred from homology"/>
<evidence type="ECO:0000313" key="9">
    <source>
        <dbReference type="Proteomes" id="UP000019591"/>
    </source>
</evidence>
<dbReference type="InterPro" id="IPR045600">
    <property type="entry name" value="RelA/SpoT_AH_RIS"/>
</dbReference>
<dbReference type="InterPro" id="IPR033655">
    <property type="entry name" value="TGS_RelA/SpoT"/>
</dbReference>
<evidence type="ECO:0000256" key="1">
    <source>
        <dbReference type="ARBA" id="ARBA00004976"/>
    </source>
</evidence>
<keyword evidence="8" id="KW-0378">Hydrolase</keyword>
<dbReference type="Gene3D" id="3.30.460.10">
    <property type="entry name" value="Beta Polymerase, domain 2"/>
    <property type="match status" value="1"/>
</dbReference>
<keyword evidence="8" id="KW-0808">Transferase</keyword>
<dbReference type="CDD" id="cd01668">
    <property type="entry name" value="TGS_RSH"/>
    <property type="match status" value="1"/>
</dbReference>
<dbReference type="CDD" id="cd04876">
    <property type="entry name" value="ACT_RelA-SpoT"/>
    <property type="match status" value="1"/>
</dbReference>
<dbReference type="InterPro" id="IPR043519">
    <property type="entry name" value="NT_sf"/>
</dbReference>
<comment type="pathway">
    <text evidence="1">Purine metabolism; ppGpp biosynthesis; ppGpp from GTP: step 1/2.</text>
</comment>
<evidence type="ECO:0000259" key="5">
    <source>
        <dbReference type="PROSITE" id="PS51671"/>
    </source>
</evidence>
<dbReference type="AlphaFoldDB" id="W8T5Y6"/>
<accession>W8T5Y6</accession>
<feature type="domain" description="ACT" evidence="5">
    <location>
        <begin position="658"/>
        <end position="732"/>
    </location>
</feature>
<comment type="catalytic activity">
    <reaction evidence="3">
        <text>GTP + ATP = guanosine 3'-diphosphate 5'-triphosphate + AMP</text>
        <dbReference type="Rhea" id="RHEA:22088"/>
        <dbReference type="ChEBI" id="CHEBI:30616"/>
        <dbReference type="ChEBI" id="CHEBI:37565"/>
        <dbReference type="ChEBI" id="CHEBI:142410"/>
        <dbReference type="ChEBI" id="CHEBI:456215"/>
        <dbReference type="EC" id="2.7.6.5"/>
    </reaction>
</comment>
<dbReference type="FunFam" id="3.10.20.30:FF:000002">
    <property type="entry name" value="GTP pyrophosphokinase (RelA/SpoT)"/>
    <property type="match status" value="1"/>
</dbReference>
<dbReference type="GO" id="GO:0005886">
    <property type="term" value="C:plasma membrane"/>
    <property type="evidence" value="ECO:0007669"/>
    <property type="project" value="TreeGrafter"/>
</dbReference>
<name>W8T5Y6_PEPAC</name>
<dbReference type="FunFam" id="3.30.460.10:FF:000001">
    <property type="entry name" value="GTP pyrophosphokinase RelA"/>
    <property type="match status" value="1"/>
</dbReference>
<dbReference type="GO" id="GO:0015970">
    <property type="term" value="P:guanosine tetraphosphate biosynthetic process"/>
    <property type="evidence" value="ECO:0007669"/>
    <property type="project" value="UniProtKB-UniPathway"/>
</dbReference>
<dbReference type="STRING" id="1286171.EAL2_c09760"/>
<dbReference type="EC" id="2.7.6.5" evidence="2"/>
<dbReference type="InterPro" id="IPR007685">
    <property type="entry name" value="RelA_SpoT"/>
</dbReference>
<feature type="domain" description="HD" evidence="6">
    <location>
        <begin position="43"/>
        <end position="142"/>
    </location>
</feature>
<dbReference type="GO" id="GO:0008728">
    <property type="term" value="F:GTP diphosphokinase activity"/>
    <property type="evidence" value="ECO:0007669"/>
    <property type="project" value="UniProtKB-EC"/>
</dbReference>
<dbReference type="PROSITE" id="PS51831">
    <property type="entry name" value="HD"/>
    <property type="match status" value="1"/>
</dbReference>
<dbReference type="KEGG" id="eac:EAL2_c09760"/>
<dbReference type="SMART" id="SM00471">
    <property type="entry name" value="HDc"/>
    <property type="match status" value="1"/>
</dbReference>
<dbReference type="InterPro" id="IPR003607">
    <property type="entry name" value="HD/PDEase_dom"/>
</dbReference>
<dbReference type="FunFam" id="1.10.3210.10:FF:000001">
    <property type="entry name" value="GTP pyrophosphokinase RelA"/>
    <property type="match status" value="1"/>
</dbReference>
<dbReference type="PANTHER" id="PTHR21262:SF31">
    <property type="entry name" value="GTP PYROPHOSPHOKINASE"/>
    <property type="match status" value="1"/>
</dbReference>
<dbReference type="EMBL" id="CP007452">
    <property type="protein sequence ID" value="AHM56275.1"/>
    <property type="molecule type" value="Genomic_DNA"/>
</dbReference>
<dbReference type="GO" id="GO:0016787">
    <property type="term" value="F:hydrolase activity"/>
    <property type="evidence" value="ECO:0007669"/>
    <property type="project" value="UniProtKB-KW"/>
</dbReference>
<gene>
    <name evidence="8" type="primary">relA</name>
    <name evidence="8" type="ORF">EAL2_c09760</name>
</gene>
<dbReference type="SUPFAM" id="SSF81301">
    <property type="entry name" value="Nucleotidyltransferase"/>
    <property type="match status" value="1"/>
</dbReference>
<dbReference type="Gene3D" id="1.10.3210.10">
    <property type="entry name" value="Hypothetical protein af1432"/>
    <property type="match status" value="1"/>
</dbReference>
<dbReference type="InterPro" id="IPR006674">
    <property type="entry name" value="HD_domain"/>
</dbReference>
<dbReference type="Gene3D" id="3.10.20.30">
    <property type="match status" value="1"/>
</dbReference>
<feature type="domain" description="TGS" evidence="7">
    <location>
        <begin position="381"/>
        <end position="446"/>
    </location>
</feature>
<evidence type="ECO:0000313" key="8">
    <source>
        <dbReference type="EMBL" id="AHM56275.1"/>
    </source>
</evidence>
<evidence type="ECO:0000256" key="2">
    <source>
        <dbReference type="ARBA" id="ARBA00013251"/>
    </source>
</evidence>